<evidence type="ECO:0000313" key="11">
    <source>
        <dbReference type="EMBL" id="VAW45573.1"/>
    </source>
</evidence>
<dbReference type="GO" id="GO:0004416">
    <property type="term" value="F:hydroxyacylglutathione hydrolase activity"/>
    <property type="evidence" value="ECO:0007669"/>
    <property type="project" value="UniProtKB-EC"/>
</dbReference>
<dbReference type="Gene3D" id="3.60.15.10">
    <property type="entry name" value="Ribonuclease Z/Hydroxyacylglutathione hydrolase-like"/>
    <property type="match status" value="1"/>
</dbReference>
<evidence type="ECO:0000256" key="5">
    <source>
        <dbReference type="ARBA" id="ARBA00011917"/>
    </source>
</evidence>
<dbReference type="SMART" id="SM00849">
    <property type="entry name" value="Lactamase_B"/>
    <property type="match status" value="1"/>
</dbReference>
<dbReference type="HAMAP" id="MF_01374">
    <property type="entry name" value="Glyoxalase_2"/>
    <property type="match status" value="1"/>
</dbReference>
<dbReference type="InterPro" id="IPR050110">
    <property type="entry name" value="Glyoxalase_II_hydrolase"/>
</dbReference>
<dbReference type="InterPro" id="IPR035680">
    <property type="entry name" value="Clx_II_MBL"/>
</dbReference>
<dbReference type="Pfam" id="PF16123">
    <property type="entry name" value="HAGH_C"/>
    <property type="match status" value="1"/>
</dbReference>
<evidence type="ECO:0000256" key="4">
    <source>
        <dbReference type="ARBA" id="ARBA00006759"/>
    </source>
</evidence>
<dbReference type="GO" id="GO:0019243">
    <property type="term" value="P:methylglyoxal catabolic process to D-lactate via S-lactoyl-glutathione"/>
    <property type="evidence" value="ECO:0007669"/>
    <property type="project" value="InterPro"/>
</dbReference>
<evidence type="ECO:0000256" key="7">
    <source>
        <dbReference type="ARBA" id="ARBA00022801"/>
    </source>
</evidence>
<dbReference type="AlphaFoldDB" id="A0A3B0VZH9"/>
<evidence type="ECO:0000259" key="10">
    <source>
        <dbReference type="SMART" id="SM00849"/>
    </source>
</evidence>
<dbReference type="InterPro" id="IPR036866">
    <property type="entry name" value="RibonucZ/Hydroxyglut_hydro"/>
</dbReference>
<keyword evidence="6" id="KW-0479">Metal-binding</keyword>
<dbReference type="InterPro" id="IPR032282">
    <property type="entry name" value="HAGH_C"/>
</dbReference>
<dbReference type="PANTHER" id="PTHR43705">
    <property type="entry name" value="HYDROXYACYLGLUTATHIONE HYDROLASE"/>
    <property type="match status" value="1"/>
</dbReference>
<accession>A0A3B0VZH9</accession>
<dbReference type="InterPro" id="IPR017782">
    <property type="entry name" value="Hydroxyacylglutathione_Hdrlase"/>
</dbReference>
<organism evidence="11">
    <name type="scientific">hydrothermal vent metagenome</name>
    <dbReference type="NCBI Taxonomy" id="652676"/>
    <lineage>
        <taxon>unclassified sequences</taxon>
        <taxon>metagenomes</taxon>
        <taxon>ecological metagenomes</taxon>
    </lineage>
</organism>
<protein>
    <recommendedName>
        <fullName evidence="5">hydroxyacylglutathione hydrolase</fullName>
        <ecNumber evidence="5">3.1.2.6</ecNumber>
    </recommendedName>
    <alternativeName>
        <fullName evidence="9">Glyoxalase II</fullName>
    </alternativeName>
</protein>
<gene>
    <name evidence="11" type="ORF">MNBD_GAMMA03-494</name>
</gene>
<dbReference type="EMBL" id="UOFC01000062">
    <property type="protein sequence ID" value="VAW45573.1"/>
    <property type="molecule type" value="Genomic_DNA"/>
</dbReference>
<evidence type="ECO:0000256" key="9">
    <source>
        <dbReference type="ARBA" id="ARBA00031044"/>
    </source>
</evidence>
<name>A0A3B0VZH9_9ZZZZ</name>
<dbReference type="PANTHER" id="PTHR43705:SF1">
    <property type="entry name" value="HYDROXYACYLGLUTATHIONE HYDROLASE GLOB"/>
    <property type="match status" value="1"/>
</dbReference>
<dbReference type="InterPro" id="IPR001279">
    <property type="entry name" value="Metallo-B-lactamas"/>
</dbReference>
<proteinExistence type="inferred from homology"/>
<reference evidence="11" key="1">
    <citation type="submission" date="2018-06" db="EMBL/GenBank/DDBJ databases">
        <authorList>
            <person name="Zhirakovskaya E."/>
        </authorList>
    </citation>
    <scope>NUCLEOTIDE SEQUENCE</scope>
</reference>
<evidence type="ECO:0000256" key="2">
    <source>
        <dbReference type="ARBA" id="ARBA00001947"/>
    </source>
</evidence>
<dbReference type="CDD" id="cd07723">
    <property type="entry name" value="hydroxyacylglutathione_hydrolase_MBL-fold"/>
    <property type="match status" value="1"/>
</dbReference>
<dbReference type="Pfam" id="PF00753">
    <property type="entry name" value="Lactamase_B"/>
    <property type="match status" value="1"/>
</dbReference>
<comment type="similarity">
    <text evidence="4">Belongs to the metallo-beta-lactamase superfamily. Glyoxalase II family.</text>
</comment>
<dbReference type="NCBIfam" id="TIGR03413">
    <property type="entry name" value="GSH_gloB"/>
    <property type="match status" value="1"/>
</dbReference>
<dbReference type="PIRSF" id="PIRSF005457">
    <property type="entry name" value="Glx"/>
    <property type="match status" value="1"/>
</dbReference>
<comment type="catalytic activity">
    <reaction evidence="1">
        <text>an S-(2-hydroxyacyl)glutathione + H2O = a 2-hydroxy carboxylate + glutathione + H(+)</text>
        <dbReference type="Rhea" id="RHEA:21864"/>
        <dbReference type="ChEBI" id="CHEBI:15377"/>
        <dbReference type="ChEBI" id="CHEBI:15378"/>
        <dbReference type="ChEBI" id="CHEBI:57925"/>
        <dbReference type="ChEBI" id="CHEBI:58896"/>
        <dbReference type="ChEBI" id="CHEBI:71261"/>
        <dbReference type="EC" id="3.1.2.6"/>
    </reaction>
</comment>
<dbReference type="SUPFAM" id="SSF56281">
    <property type="entry name" value="Metallo-hydrolase/oxidoreductase"/>
    <property type="match status" value="1"/>
</dbReference>
<sequence>MTIIGLPALVGSYDNYIWILYQGTNAWVVDPGESQQVIAFLKQKQLNLQGILVTHHHFDHVDGIPALKQIYPHTTVYGPQKTQNIEIQQRLKEGDTVQLFENFTLNIIETPGHTPDHISYYNNQALFCADSLFTAGCGRLLGGTVEEFSHSLLMLRTLPDETPFYCAHEYTEDNLNFAIQVEPNNLALQQRLLNTKVQYPNIQTKPLGTLKEEKETNPFLRFDFSGIKQQLIERGATDNPASLFKTLRHWKDQYDRQH</sequence>
<comment type="pathway">
    <text evidence="3">Secondary metabolite metabolism; methylglyoxal degradation; (R)-lactate from methylglyoxal: step 2/2.</text>
</comment>
<dbReference type="EC" id="3.1.2.6" evidence="5"/>
<feature type="domain" description="Metallo-beta-lactamase" evidence="10">
    <location>
        <begin position="14"/>
        <end position="168"/>
    </location>
</feature>
<evidence type="ECO:0000256" key="6">
    <source>
        <dbReference type="ARBA" id="ARBA00022723"/>
    </source>
</evidence>
<evidence type="ECO:0000256" key="3">
    <source>
        <dbReference type="ARBA" id="ARBA00004963"/>
    </source>
</evidence>
<keyword evidence="7 11" id="KW-0378">Hydrolase</keyword>
<comment type="cofactor">
    <cofactor evidence="2">
        <name>Zn(2+)</name>
        <dbReference type="ChEBI" id="CHEBI:29105"/>
    </cofactor>
</comment>
<keyword evidence="8" id="KW-0862">Zinc</keyword>
<evidence type="ECO:0000256" key="8">
    <source>
        <dbReference type="ARBA" id="ARBA00022833"/>
    </source>
</evidence>
<evidence type="ECO:0000256" key="1">
    <source>
        <dbReference type="ARBA" id="ARBA00001623"/>
    </source>
</evidence>
<dbReference type="GO" id="GO:0046872">
    <property type="term" value="F:metal ion binding"/>
    <property type="evidence" value="ECO:0007669"/>
    <property type="project" value="UniProtKB-KW"/>
</dbReference>